<proteinExistence type="predicted"/>
<dbReference type="AlphaFoldDB" id="A0A9N9BAK4"/>
<protein>
    <submittedName>
        <fullName evidence="1">10056_t:CDS:1</fullName>
    </submittedName>
</protein>
<dbReference type="Proteomes" id="UP000789508">
    <property type="component" value="Unassembled WGS sequence"/>
</dbReference>
<name>A0A9N9BAK4_9GLOM</name>
<evidence type="ECO:0000313" key="2">
    <source>
        <dbReference type="Proteomes" id="UP000789508"/>
    </source>
</evidence>
<organism evidence="1 2">
    <name type="scientific">Ambispora leptoticha</name>
    <dbReference type="NCBI Taxonomy" id="144679"/>
    <lineage>
        <taxon>Eukaryota</taxon>
        <taxon>Fungi</taxon>
        <taxon>Fungi incertae sedis</taxon>
        <taxon>Mucoromycota</taxon>
        <taxon>Glomeromycotina</taxon>
        <taxon>Glomeromycetes</taxon>
        <taxon>Archaeosporales</taxon>
        <taxon>Ambisporaceae</taxon>
        <taxon>Ambispora</taxon>
    </lineage>
</organism>
<comment type="caution">
    <text evidence="1">The sequence shown here is derived from an EMBL/GenBank/DDBJ whole genome shotgun (WGS) entry which is preliminary data.</text>
</comment>
<dbReference type="EMBL" id="CAJVPS010001991">
    <property type="protein sequence ID" value="CAG8556771.1"/>
    <property type="molecule type" value="Genomic_DNA"/>
</dbReference>
<gene>
    <name evidence="1" type="ORF">ALEPTO_LOCUS6148</name>
</gene>
<reference evidence="1" key="1">
    <citation type="submission" date="2021-06" db="EMBL/GenBank/DDBJ databases">
        <authorList>
            <person name="Kallberg Y."/>
            <person name="Tangrot J."/>
            <person name="Rosling A."/>
        </authorList>
    </citation>
    <scope>NUCLEOTIDE SEQUENCE</scope>
    <source>
        <strain evidence="1">FL130A</strain>
    </source>
</reference>
<keyword evidence="2" id="KW-1185">Reference proteome</keyword>
<evidence type="ECO:0000313" key="1">
    <source>
        <dbReference type="EMBL" id="CAG8556771.1"/>
    </source>
</evidence>
<accession>A0A9N9BAK4</accession>
<sequence length="79" mass="8900">MRTDEVRDEQRNFLRNSAGELLYEGTGHLWSVLPTIEDVLENTGNGDFRAKIYSDGIQDSLFSINSPTTRPLSELPIVC</sequence>